<keyword evidence="5" id="KW-0547">Nucleotide-binding</keyword>
<evidence type="ECO:0000313" key="13">
    <source>
        <dbReference type="EMBL" id="GIH86525.1"/>
    </source>
</evidence>
<feature type="domain" description="Signal transduction histidine kinase subgroup 3 dimerisation and phosphoacceptor" evidence="12">
    <location>
        <begin position="164"/>
        <end position="228"/>
    </location>
</feature>
<dbReference type="PANTHER" id="PTHR24421">
    <property type="entry name" value="NITRATE/NITRITE SENSOR PROTEIN NARX-RELATED"/>
    <property type="match status" value="1"/>
</dbReference>
<dbReference type="GO" id="GO:0005524">
    <property type="term" value="F:ATP binding"/>
    <property type="evidence" value="ECO:0007669"/>
    <property type="project" value="UniProtKB-KW"/>
</dbReference>
<dbReference type="Gene3D" id="3.30.565.10">
    <property type="entry name" value="Histidine kinase-like ATPase, C-terminal domain"/>
    <property type="match status" value="1"/>
</dbReference>
<gene>
    <name evidence="13" type="ORF">Pro02_49330</name>
</gene>
<evidence type="ECO:0000256" key="3">
    <source>
        <dbReference type="ARBA" id="ARBA00022553"/>
    </source>
</evidence>
<feature type="transmembrane region" description="Helical" evidence="10">
    <location>
        <begin position="52"/>
        <end position="74"/>
    </location>
</feature>
<dbReference type="GO" id="GO:0000155">
    <property type="term" value="F:phosphorelay sensor kinase activity"/>
    <property type="evidence" value="ECO:0007669"/>
    <property type="project" value="InterPro"/>
</dbReference>
<keyword evidence="6" id="KW-0418">Kinase</keyword>
<evidence type="ECO:0000256" key="4">
    <source>
        <dbReference type="ARBA" id="ARBA00022679"/>
    </source>
</evidence>
<dbReference type="SUPFAM" id="SSF55874">
    <property type="entry name" value="ATPase domain of HSP90 chaperone/DNA topoisomerase II/histidine kinase"/>
    <property type="match status" value="1"/>
</dbReference>
<dbReference type="InterPro" id="IPR011712">
    <property type="entry name" value="Sig_transdc_His_kin_sub3_dim/P"/>
</dbReference>
<dbReference type="InterPro" id="IPR050482">
    <property type="entry name" value="Sensor_HK_TwoCompSys"/>
</dbReference>
<evidence type="ECO:0000256" key="6">
    <source>
        <dbReference type="ARBA" id="ARBA00022777"/>
    </source>
</evidence>
<evidence type="ECO:0000256" key="10">
    <source>
        <dbReference type="SAM" id="Phobius"/>
    </source>
</evidence>
<comment type="caution">
    <text evidence="13">The sequence shown here is derived from an EMBL/GenBank/DDBJ whole genome shotgun (WGS) entry which is preliminary data.</text>
</comment>
<dbReference type="PANTHER" id="PTHR24421:SF10">
    <property type="entry name" value="NITRATE_NITRITE SENSOR PROTEIN NARQ"/>
    <property type="match status" value="1"/>
</dbReference>
<accession>A0A8J3WEL3</accession>
<feature type="transmembrane region" description="Helical" evidence="10">
    <location>
        <begin position="115"/>
        <end position="133"/>
    </location>
</feature>
<reference evidence="13" key="1">
    <citation type="submission" date="2021-01" db="EMBL/GenBank/DDBJ databases">
        <title>Whole genome shotgun sequence of Planobispora rosea NBRC 15558.</title>
        <authorList>
            <person name="Komaki H."/>
            <person name="Tamura T."/>
        </authorList>
    </citation>
    <scope>NUCLEOTIDE SEQUENCE</scope>
    <source>
        <strain evidence="13">NBRC 15558</strain>
    </source>
</reference>
<evidence type="ECO:0000256" key="9">
    <source>
        <dbReference type="SAM" id="Coils"/>
    </source>
</evidence>
<dbReference type="EC" id="2.7.13.3" evidence="2"/>
<keyword evidence="3" id="KW-0597">Phosphoprotein</keyword>
<evidence type="ECO:0000256" key="8">
    <source>
        <dbReference type="ARBA" id="ARBA00023012"/>
    </source>
</evidence>
<feature type="domain" description="Histidine kinase/HSP90-like ATPase" evidence="11">
    <location>
        <begin position="271"/>
        <end position="359"/>
    </location>
</feature>
<evidence type="ECO:0000256" key="1">
    <source>
        <dbReference type="ARBA" id="ARBA00000085"/>
    </source>
</evidence>
<keyword evidence="9" id="KW-0175">Coiled coil</keyword>
<keyword evidence="10" id="KW-0812">Transmembrane</keyword>
<feature type="transmembrane region" description="Helical" evidence="10">
    <location>
        <begin position="393"/>
        <end position="415"/>
    </location>
</feature>
<evidence type="ECO:0000256" key="7">
    <source>
        <dbReference type="ARBA" id="ARBA00022840"/>
    </source>
</evidence>
<dbReference type="GO" id="GO:0016020">
    <property type="term" value="C:membrane"/>
    <property type="evidence" value="ECO:0007669"/>
    <property type="project" value="InterPro"/>
</dbReference>
<dbReference type="RefSeq" id="WP_068920590.1">
    <property type="nucleotide sequence ID" value="NZ_BMQP01000008.1"/>
</dbReference>
<evidence type="ECO:0000313" key="14">
    <source>
        <dbReference type="Proteomes" id="UP000655044"/>
    </source>
</evidence>
<dbReference type="Pfam" id="PF02518">
    <property type="entry name" value="HATPase_c"/>
    <property type="match status" value="1"/>
</dbReference>
<sequence length="416" mass="43195">MGSLLAVVVVMADTALVAAMGPGVLLSWGTAGYALAAGLVIVLCRRSPAGAFVAALTLASLAGGTYLLLLWTAYHAGRGITSPRSLAVAVGAALGGLAARLVVLPPPGEEILPSAYAYLVIVALPLLVGRYLAQHERLVSTLDRHNRRLRQERELLAERERLRERLRIARDMHDSLGHRLSLVSVQAAALEVSPLPAPERQAVQQLAGAARAAMDELYELVGALRAQDEPPVRSFGAQTLGTLLEEFRAAGVTVELRWRGEPRVVSPAAGEAVYRVVEEGLTNTVKHAPGLPVTVNIAWEPDALLITVSNPVPDHPVSVSSTGSVSSGGSGHGLAGLGERVRLAGGFLDHRRSAEGFRLFAMVPAADGETTGGEVSAEASGDGPSGAERLRTVALGLAAAVAMIGILSAGVVVGVR</sequence>
<evidence type="ECO:0000259" key="11">
    <source>
        <dbReference type="Pfam" id="PF02518"/>
    </source>
</evidence>
<evidence type="ECO:0000256" key="2">
    <source>
        <dbReference type="ARBA" id="ARBA00012438"/>
    </source>
</evidence>
<proteinExistence type="predicted"/>
<name>A0A8J3WEL3_PLARO</name>
<dbReference type="Gene3D" id="1.20.5.1930">
    <property type="match status" value="1"/>
</dbReference>
<keyword evidence="10" id="KW-1133">Transmembrane helix</keyword>
<dbReference type="InterPro" id="IPR036890">
    <property type="entry name" value="HATPase_C_sf"/>
</dbReference>
<dbReference type="Proteomes" id="UP000655044">
    <property type="component" value="Unassembled WGS sequence"/>
</dbReference>
<keyword evidence="8" id="KW-0902">Two-component regulatory system</keyword>
<dbReference type="InterPro" id="IPR003594">
    <property type="entry name" value="HATPase_dom"/>
</dbReference>
<comment type="catalytic activity">
    <reaction evidence="1">
        <text>ATP + protein L-histidine = ADP + protein N-phospho-L-histidine.</text>
        <dbReference type="EC" id="2.7.13.3"/>
    </reaction>
</comment>
<evidence type="ECO:0000259" key="12">
    <source>
        <dbReference type="Pfam" id="PF07730"/>
    </source>
</evidence>
<dbReference type="OrthoDB" id="227596at2"/>
<organism evidence="13 14">
    <name type="scientific">Planobispora rosea</name>
    <dbReference type="NCBI Taxonomy" id="35762"/>
    <lineage>
        <taxon>Bacteria</taxon>
        <taxon>Bacillati</taxon>
        <taxon>Actinomycetota</taxon>
        <taxon>Actinomycetes</taxon>
        <taxon>Streptosporangiales</taxon>
        <taxon>Streptosporangiaceae</taxon>
        <taxon>Planobispora</taxon>
    </lineage>
</organism>
<dbReference type="GO" id="GO:0046983">
    <property type="term" value="F:protein dimerization activity"/>
    <property type="evidence" value="ECO:0007669"/>
    <property type="project" value="InterPro"/>
</dbReference>
<keyword evidence="4" id="KW-0808">Transferase</keyword>
<evidence type="ECO:0000256" key="5">
    <source>
        <dbReference type="ARBA" id="ARBA00022741"/>
    </source>
</evidence>
<keyword evidence="10" id="KW-0472">Membrane</keyword>
<keyword evidence="7" id="KW-0067">ATP-binding</keyword>
<dbReference type="AlphaFoldDB" id="A0A8J3WEL3"/>
<protein>
    <recommendedName>
        <fullName evidence="2">histidine kinase</fullName>
        <ecNumber evidence="2">2.7.13.3</ecNumber>
    </recommendedName>
</protein>
<feature type="coiled-coil region" evidence="9">
    <location>
        <begin position="132"/>
        <end position="172"/>
    </location>
</feature>
<dbReference type="EMBL" id="BOOI01000047">
    <property type="protein sequence ID" value="GIH86525.1"/>
    <property type="molecule type" value="Genomic_DNA"/>
</dbReference>
<feature type="transmembrane region" description="Helical" evidence="10">
    <location>
        <begin position="86"/>
        <end position="103"/>
    </location>
</feature>
<dbReference type="Pfam" id="PF07730">
    <property type="entry name" value="HisKA_3"/>
    <property type="match status" value="1"/>
</dbReference>
<keyword evidence="14" id="KW-1185">Reference proteome</keyword>